<keyword evidence="2" id="KW-1185">Reference proteome</keyword>
<reference evidence="1" key="1">
    <citation type="submission" date="2022-08" db="UniProtKB">
        <authorList>
            <consortium name="EnsemblMetazoa"/>
        </authorList>
    </citation>
    <scope>IDENTIFICATION</scope>
    <source>
        <strain evidence="1">Israel</strain>
    </source>
</reference>
<accession>A0A1B0DBR6</accession>
<dbReference type="EnsemblMetazoa" id="PPAI005255-RA">
    <property type="protein sequence ID" value="PPAI005255-PA"/>
    <property type="gene ID" value="PPAI005255"/>
</dbReference>
<name>A0A1B0DBR6_PHLPP</name>
<organism evidence="1 2">
    <name type="scientific">Phlebotomus papatasi</name>
    <name type="common">Sandfly</name>
    <dbReference type="NCBI Taxonomy" id="29031"/>
    <lineage>
        <taxon>Eukaryota</taxon>
        <taxon>Metazoa</taxon>
        <taxon>Ecdysozoa</taxon>
        <taxon>Arthropoda</taxon>
        <taxon>Hexapoda</taxon>
        <taxon>Insecta</taxon>
        <taxon>Pterygota</taxon>
        <taxon>Neoptera</taxon>
        <taxon>Endopterygota</taxon>
        <taxon>Diptera</taxon>
        <taxon>Nematocera</taxon>
        <taxon>Psychodoidea</taxon>
        <taxon>Psychodidae</taxon>
        <taxon>Phlebotomus</taxon>
        <taxon>Phlebotomus</taxon>
    </lineage>
</organism>
<sequence length="64" mass="7475">MAFPWKLLGWHREKLMVSLAPAVWMIGMLFRVAHDWHLFHAIEYKSAGKVDPPRDSNSEEGFHV</sequence>
<dbReference type="AlphaFoldDB" id="A0A1B0DBR6"/>
<protein>
    <submittedName>
        <fullName evidence="1">Uncharacterized protein</fullName>
    </submittedName>
</protein>
<dbReference type="VEuPathDB" id="VectorBase:PPAI005255"/>
<proteinExistence type="predicted"/>
<evidence type="ECO:0000313" key="1">
    <source>
        <dbReference type="EnsemblMetazoa" id="PPAI005255-PA"/>
    </source>
</evidence>
<dbReference type="EMBL" id="AJVK01030224">
    <property type="status" value="NOT_ANNOTATED_CDS"/>
    <property type="molecule type" value="Genomic_DNA"/>
</dbReference>
<evidence type="ECO:0000313" key="2">
    <source>
        <dbReference type="Proteomes" id="UP000092462"/>
    </source>
</evidence>
<dbReference type="Proteomes" id="UP000092462">
    <property type="component" value="Unassembled WGS sequence"/>
</dbReference>